<name>A0A1E7W981_9BURK</name>
<evidence type="ECO:0000259" key="1">
    <source>
        <dbReference type="PROSITE" id="PS50075"/>
    </source>
</evidence>
<proteinExistence type="predicted"/>
<sequence length="88" mass="9882">MIDLNTMSKEQLRLWVIDLLAEMFELDKAQLTAESNLYSDLDIDSIDAVDLSVKLKQLTGKRLQPEVFKNIRTIGDVVDALSGMTEPA</sequence>
<dbReference type="InterPro" id="IPR036736">
    <property type="entry name" value="ACP-like_sf"/>
</dbReference>
<dbReference type="AlphaFoldDB" id="A0A1E7W981"/>
<keyword evidence="3" id="KW-1185">Reference proteome</keyword>
<evidence type="ECO:0000313" key="2">
    <source>
        <dbReference type="EMBL" id="OEZ92920.1"/>
    </source>
</evidence>
<dbReference type="PROSITE" id="PS50075">
    <property type="entry name" value="CARRIER"/>
    <property type="match status" value="1"/>
</dbReference>
<dbReference type="Pfam" id="PF00550">
    <property type="entry name" value="PP-binding"/>
    <property type="match status" value="1"/>
</dbReference>
<reference evidence="3" key="1">
    <citation type="journal article" date="2016" name="Front. Microbiol.">
        <title>Molecular Keys to the Janthinobacterium and Duganella spp. Interaction with the Plant Pathogen Fusarium graminearum.</title>
        <authorList>
            <person name="Haack F.S."/>
            <person name="Poehlein A."/>
            <person name="Kroger C."/>
            <person name="Voigt C.A."/>
            <person name="Piepenbring M."/>
            <person name="Bode H.B."/>
            <person name="Daniel R."/>
            <person name="Schafer W."/>
            <person name="Streit W.R."/>
        </authorList>
    </citation>
    <scope>NUCLEOTIDE SEQUENCE [LARGE SCALE GENOMIC DNA]</scope>
    <source>
        <strain evidence="3">T54</strain>
    </source>
</reference>
<dbReference type="Gene3D" id="1.10.1200.10">
    <property type="entry name" value="ACP-like"/>
    <property type="match status" value="1"/>
</dbReference>
<dbReference type="PATRIC" id="fig|762836.4.peg.4901"/>
<dbReference type="RefSeq" id="WP_070251650.1">
    <property type="nucleotide sequence ID" value="NZ_LROM01000143.1"/>
</dbReference>
<dbReference type="EMBL" id="LROM01000143">
    <property type="protein sequence ID" value="OEZ92920.1"/>
    <property type="molecule type" value="Genomic_DNA"/>
</dbReference>
<comment type="caution">
    <text evidence="2">The sequence shown here is derived from an EMBL/GenBank/DDBJ whole genome shotgun (WGS) entry which is preliminary data.</text>
</comment>
<gene>
    <name evidence="2" type="primary">acpP_4</name>
    <name evidence="2" type="ORF">DUPY_47620</name>
</gene>
<accession>A0A1E7W981</accession>
<dbReference type="SUPFAM" id="SSF47336">
    <property type="entry name" value="ACP-like"/>
    <property type="match status" value="1"/>
</dbReference>
<feature type="domain" description="Carrier" evidence="1">
    <location>
        <begin position="7"/>
        <end position="85"/>
    </location>
</feature>
<protein>
    <submittedName>
        <fullName evidence="2">Acyl carrier protein</fullName>
    </submittedName>
</protein>
<evidence type="ECO:0000313" key="3">
    <source>
        <dbReference type="Proteomes" id="UP000175989"/>
    </source>
</evidence>
<organism evidence="2 3">
    <name type="scientific">Duganella phyllosphaerae</name>
    <dbReference type="NCBI Taxonomy" id="762836"/>
    <lineage>
        <taxon>Bacteria</taxon>
        <taxon>Pseudomonadati</taxon>
        <taxon>Pseudomonadota</taxon>
        <taxon>Betaproteobacteria</taxon>
        <taxon>Burkholderiales</taxon>
        <taxon>Oxalobacteraceae</taxon>
        <taxon>Telluria group</taxon>
        <taxon>Duganella</taxon>
    </lineage>
</organism>
<dbReference type="Proteomes" id="UP000175989">
    <property type="component" value="Unassembled WGS sequence"/>
</dbReference>
<dbReference type="NCBIfam" id="NF003757">
    <property type="entry name" value="PRK05350.1"/>
    <property type="match status" value="1"/>
</dbReference>
<dbReference type="InterPro" id="IPR009081">
    <property type="entry name" value="PP-bd_ACP"/>
</dbReference>